<evidence type="ECO:0000313" key="6">
    <source>
        <dbReference type="Proteomes" id="UP000095651"/>
    </source>
</evidence>
<gene>
    <name evidence="3" type="primary">licT_4</name>
    <name evidence="4" type="ORF">DWX31_04525</name>
    <name evidence="5" type="ORF">DXC39_23515</name>
    <name evidence="3" type="ORF">ERS852407_04299</name>
</gene>
<organism evidence="3 6">
    <name type="scientific">Hungatella hathewayi</name>
    <dbReference type="NCBI Taxonomy" id="154046"/>
    <lineage>
        <taxon>Bacteria</taxon>
        <taxon>Bacillati</taxon>
        <taxon>Bacillota</taxon>
        <taxon>Clostridia</taxon>
        <taxon>Lachnospirales</taxon>
        <taxon>Lachnospiraceae</taxon>
        <taxon>Hungatella</taxon>
    </lineage>
</organism>
<evidence type="ECO:0000313" key="5">
    <source>
        <dbReference type="EMBL" id="RGL99099.1"/>
    </source>
</evidence>
<dbReference type="RefSeq" id="WP_029466702.1">
    <property type="nucleotide sequence ID" value="NZ_CABIXC010000013.1"/>
</dbReference>
<evidence type="ECO:0000259" key="2">
    <source>
        <dbReference type="PROSITE" id="PS51372"/>
    </source>
</evidence>
<evidence type="ECO:0000313" key="3">
    <source>
        <dbReference type="EMBL" id="CUO88756.1"/>
    </source>
</evidence>
<dbReference type="EMBL" id="QTJW01000003">
    <property type="protein sequence ID" value="RGD71555.1"/>
    <property type="molecule type" value="Genomic_DNA"/>
</dbReference>
<name>A0A174IRK8_9FIRM</name>
<feature type="domain" description="PRD" evidence="2">
    <location>
        <begin position="171"/>
        <end position="281"/>
    </location>
</feature>
<feature type="domain" description="PRD" evidence="2">
    <location>
        <begin position="65"/>
        <end position="170"/>
    </location>
</feature>
<sequence>MIFKKRLNNNAVIAEDEKGREKILVGCGLGFQKKEGSEVEEQKIEKIFSLEDAGQREQLKELLQEIPVEHVKLADDVLSYARVHVNSKISTNVIIPLCDHIYMAVERKKQGIDVKNVLLWDIRRYYPAEYDTGLYALRCVKERFHVKLEEDEAGFIALHIVNAQMNLKQKTVHEITTVMQEIETIVRMTCKIRLDAESVYYHRFITHLKFFAERMFSGKTYEDQEVAALAEVIRAQYQEAYQCGRKIADFIGDKYQYTLSEEEILYLSIHIARIVSVSRKPRA</sequence>
<dbReference type="NCBIfam" id="NF046042">
    <property type="entry name" value="LicT"/>
    <property type="match status" value="1"/>
</dbReference>
<dbReference type="InterPro" id="IPR036634">
    <property type="entry name" value="PRD_sf"/>
</dbReference>
<dbReference type="GO" id="GO:0006355">
    <property type="term" value="P:regulation of DNA-templated transcription"/>
    <property type="evidence" value="ECO:0007669"/>
    <property type="project" value="InterPro"/>
</dbReference>
<dbReference type="PANTHER" id="PTHR30185">
    <property type="entry name" value="CRYPTIC BETA-GLUCOSIDE BGL OPERON ANTITERMINATOR"/>
    <property type="match status" value="1"/>
</dbReference>
<dbReference type="SMART" id="SM01061">
    <property type="entry name" value="CAT_RBD"/>
    <property type="match status" value="1"/>
</dbReference>
<dbReference type="Proteomes" id="UP000095651">
    <property type="component" value="Unassembled WGS sequence"/>
</dbReference>
<reference evidence="7 8" key="2">
    <citation type="submission" date="2018-08" db="EMBL/GenBank/DDBJ databases">
        <title>A genome reference for cultivated species of the human gut microbiota.</title>
        <authorList>
            <person name="Zou Y."/>
            <person name="Xue W."/>
            <person name="Luo G."/>
        </authorList>
    </citation>
    <scope>NUCLEOTIDE SEQUENCE [LARGE SCALE GENOMIC DNA]</scope>
    <source>
        <strain evidence="4 7">AF19-13AC</strain>
        <strain evidence="5 8">TF05-11AC</strain>
    </source>
</reference>
<dbReference type="EMBL" id="QSSQ01000032">
    <property type="protein sequence ID" value="RGL99099.1"/>
    <property type="molecule type" value="Genomic_DNA"/>
</dbReference>
<evidence type="ECO:0000313" key="7">
    <source>
        <dbReference type="Proteomes" id="UP000261023"/>
    </source>
</evidence>
<dbReference type="InterPro" id="IPR011608">
    <property type="entry name" value="PRD"/>
</dbReference>
<dbReference type="Proteomes" id="UP000261257">
    <property type="component" value="Unassembled WGS sequence"/>
</dbReference>
<dbReference type="Pfam" id="PF03123">
    <property type="entry name" value="CAT_RBD"/>
    <property type="match status" value="1"/>
</dbReference>
<dbReference type="SUPFAM" id="SSF50151">
    <property type="entry name" value="SacY-like RNA-binding domain"/>
    <property type="match status" value="1"/>
</dbReference>
<dbReference type="Pfam" id="PF00874">
    <property type="entry name" value="PRD"/>
    <property type="match status" value="2"/>
</dbReference>
<evidence type="ECO:0000313" key="4">
    <source>
        <dbReference type="EMBL" id="RGD71555.1"/>
    </source>
</evidence>
<dbReference type="AlphaFoldDB" id="A0A174IRK8"/>
<proteinExistence type="predicted"/>
<dbReference type="SUPFAM" id="SSF63520">
    <property type="entry name" value="PTS-regulatory domain, PRD"/>
    <property type="match status" value="2"/>
</dbReference>
<dbReference type="EMBL" id="CYZE01000013">
    <property type="protein sequence ID" value="CUO88756.1"/>
    <property type="molecule type" value="Genomic_DNA"/>
</dbReference>
<reference evidence="3 6" key="1">
    <citation type="submission" date="2015-09" db="EMBL/GenBank/DDBJ databases">
        <authorList>
            <consortium name="Pathogen Informatics"/>
        </authorList>
    </citation>
    <scope>NUCLEOTIDE SEQUENCE [LARGE SCALE GENOMIC DNA]</scope>
    <source>
        <strain evidence="3 6">2789STDY5608850</strain>
    </source>
</reference>
<dbReference type="Proteomes" id="UP000261023">
    <property type="component" value="Unassembled WGS sequence"/>
</dbReference>
<accession>A0A174IRK8</accession>
<dbReference type="PANTHER" id="PTHR30185:SF15">
    <property type="entry name" value="CRYPTIC BETA-GLUCOSIDE BGL OPERON ANTITERMINATOR"/>
    <property type="match status" value="1"/>
</dbReference>
<dbReference type="OrthoDB" id="9813552at2"/>
<protein>
    <submittedName>
        <fullName evidence="4">PRD domain-containing protein</fullName>
    </submittedName>
    <submittedName>
        <fullName evidence="3">Transcription antiterminator</fullName>
    </submittedName>
</protein>
<dbReference type="Gene3D" id="2.30.24.10">
    <property type="entry name" value="CAT RNA-binding domain"/>
    <property type="match status" value="1"/>
</dbReference>
<dbReference type="InterPro" id="IPR036650">
    <property type="entry name" value="CAT_RNA-bd_dom_sf"/>
</dbReference>
<dbReference type="InterPro" id="IPR004341">
    <property type="entry name" value="CAT_RNA-bd_dom"/>
</dbReference>
<dbReference type="GO" id="GO:0003723">
    <property type="term" value="F:RNA binding"/>
    <property type="evidence" value="ECO:0007669"/>
    <property type="project" value="InterPro"/>
</dbReference>
<evidence type="ECO:0000313" key="8">
    <source>
        <dbReference type="Proteomes" id="UP000261257"/>
    </source>
</evidence>
<dbReference type="InterPro" id="IPR050661">
    <property type="entry name" value="BglG_antiterminators"/>
</dbReference>
<keyword evidence="1" id="KW-0677">Repeat</keyword>
<evidence type="ECO:0000256" key="1">
    <source>
        <dbReference type="ARBA" id="ARBA00022737"/>
    </source>
</evidence>
<dbReference type="Gene3D" id="1.10.1790.10">
    <property type="entry name" value="PRD domain"/>
    <property type="match status" value="2"/>
</dbReference>
<dbReference type="PROSITE" id="PS51372">
    <property type="entry name" value="PRD_2"/>
    <property type="match status" value="2"/>
</dbReference>